<feature type="chain" id="PRO_5039303664" description="Secreted protein" evidence="2">
    <location>
        <begin position="27"/>
        <end position="105"/>
    </location>
</feature>
<feature type="compositionally biased region" description="Acidic residues" evidence="1">
    <location>
        <begin position="66"/>
        <end position="78"/>
    </location>
</feature>
<dbReference type="Proteomes" id="UP000807825">
    <property type="component" value="Unassembled WGS sequence"/>
</dbReference>
<feature type="compositionally biased region" description="Basic and acidic residues" evidence="1">
    <location>
        <begin position="79"/>
        <end position="99"/>
    </location>
</feature>
<feature type="region of interest" description="Disordered" evidence="1">
    <location>
        <begin position="61"/>
        <end position="105"/>
    </location>
</feature>
<proteinExistence type="predicted"/>
<protein>
    <recommendedName>
        <fullName evidence="5">Secreted protein</fullName>
    </recommendedName>
</protein>
<dbReference type="AlphaFoldDB" id="A0A9D6V4T3"/>
<name>A0A9D6V4T3_9BACT</name>
<organism evidence="3 4">
    <name type="scientific">Desulfomonile tiedjei</name>
    <dbReference type="NCBI Taxonomy" id="2358"/>
    <lineage>
        <taxon>Bacteria</taxon>
        <taxon>Pseudomonadati</taxon>
        <taxon>Thermodesulfobacteriota</taxon>
        <taxon>Desulfomonilia</taxon>
        <taxon>Desulfomonilales</taxon>
        <taxon>Desulfomonilaceae</taxon>
        <taxon>Desulfomonile</taxon>
    </lineage>
</organism>
<evidence type="ECO:0000256" key="1">
    <source>
        <dbReference type="SAM" id="MobiDB-lite"/>
    </source>
</evidence>
<accession>A0A9D6V4T3</accession>
<sequence length="105" mass="11477">MRRLSGILTVCLALALALHLAYSGTADSKSPYDSISNGVSRTFSQTYGVIESLILPGSIKTASLESQDEEKNESDEEVSANKEEQPEEPKEEGPDRESFLWKPTA</sequence>
<evidence type="ECO:0000313" key="4">
    <source>
        <dbReference type="Proteomes" id="UP000807825"/>
    </source>
</evidence>
<evidence type="ECO:0000256" key="2">
    <source>
        <dbReference type="SAM" id="SignalP"/>
    </source>
</evidence>
<feature type="signal peptide" evidence="2">
    <location>
        <begin position="1"/>
        <end position="26"/>
    </location>
</feature>
<evidence type="ECO:0000313" key="3">
    <source>
        <dbReference type="EMBL" id="MBI5250728.1"/>
    </source>
</evidence>
<reference evidence="3" key="1">
    <citation type="submission" date="2020-07" db="EMBL/GenBank/DDBJ databases">
        <title>Huge and variable diversity of episymbiotic CPR bacteria and DPANN archaea in groundwater ecosystems.</title>
        <authorList>
            <person name="He C.Y."/>
            <person name="Keren R."/>
            <person name="Whittaker M."/>
            <person name="Farag I.F."/>
            <person name="Doudna J."/>
            <person name="Cate J.H.D."/>
            <person name="Banfield J.F."/>
        </authorList>
    </citation>
    <scope>NUCLEOTIDE SEQUENCE</scope>
    <source>
        <strain evidence="3">NC_groundwater_1664_Pr3_B-0.1um_52_9</strain>
    </source>
</reference>
<gene>
    <name evidence="3" type="ORF">HY912_14655</name>
</gene>
<comment type="caution">
    <text evidence="3">The sequence shown here is derived from an EMBL/GenBank/DDBJ whole genome shotgun (WGS) entry which is preliminary data.</text>
</comment>
<evidence type="ECO:0008006" key="5">
    <source>
        <dbReference type="Google" id="ProtNLM"/>
    </source>
</evidence>
<dbReference type="EMBL" id="JACRDE010000383">
    <property type="protein sequence ID" value="MBI5250728.1"/>
    <property type="molecule type" value="Genomic_DNA"/>
</dbReference>
<keyword evidence="2" id="KW-0732">Signal</keyword>